<protein>
    <submittedName>
        <fullName evidence="1">Uncharacterized protein</fullName>
    </submittedName>
</protein>
<reference evidence="1" key="2">
    <citation type="submission" date="2018-03" db="EMBL/GenBank/DDBJ databases">
        <title>The Triticum urartu genome reveals the dynamic nature of wheat genome evolution.</title>
        <authorList>
            <person name="Ling H."/>
            <person name="Ma B."/>
            <person name="Shi X."/>
            <person name="Liu H."/>
            <person name="Dong L."/>
            <person name="Sun H."/>
            <person name="Cao Y."/>
            <person name="Gao Q."/>
            <person name="Zheng S."/>
            <person name="Li Y."/>
            <person name="Yu Y."/>
            <person name="Du H."/>
            <person name="Qi M."/>
            <person name="Li Y."/>
            <person name="Yu H."/>
            <person name="Cui Y."/>
            <person name="Wang N."/>
            <person name="Chen C."/>
            <person name="Wu H."/>
            <person name="Zhao Y."/>
            <person name="Zhang J."/>
            <person name="Li Y."/>
            <person name="Zhou W."/>
            <person name="Zhang B."/>
            <person name="Hu W."/>
            <person name="Eijk M."/>
            <person name="Tang J."/>
            <person name="Witsenboer H."/>
            <person name="Zhao S."/>
            <person name="Li Z."/>
            <person name="Zhang A."/>
            <person name="Wang D."/>
            <person name="Liang C."/>
        </authorList>
    </citation>
    <scope>NUCLEOTIDE SEQUENCE [LARGE SCALE GENOMIC DNA]</scope>
    <source>
        <strain evidence="1">cv. G1812</strain>
    </source>
</reference>
<dbReference type="Gramene" id="TuG1812G0200000832.01.T01">
    <property type="protein sequence ID" value="TuG1812G0200000832.01.T01.cds453826"/>
    <property type="gene ID" value="TuG1812G0200000832.01"/>
</dbReference>
<evidence type="ECO:0000313" key="2">
    <source>
        <dbReference type="Proteomes" id="UP000015106"/>
    </source>
</evidence>
<sequence>MAPAGSAIDQVGIGRSTLWKSTAKATMGLHDEQGNLSAIPTLKSVTSFGNERSDIARAKQL</sequence>
<proteinExistence type="predicted"/>
<reference evidence="1" key="3">
    <citation type="submission" date="2022-06" db="UniProtKB">
        <authorList>
            <consortium name="EnsemblPlants"/>
        </authorList>
    </citation>
    <scope>IDENTIFICATION</scope>
</reference>
<organism evidence="1 2">
    <name type="scientific">Triticum urartu</name>
    <name type="common">Red wild einkorn</name>
    <name type="synonym">Crithodium urartu</name>
    <dbReference type="NCBI Taxonomy" id="4572"/>
    <lineage>
        <taxon>Eukaryota</taxon>
        <taxon>Viridiplantae</taxon>
        <taxon>Streptophyta</taxon>
        <taxon>Embryophyta</taxon>
        <taxon>Tracheophyta</taxon>
        <taxon>Spermatophyta</taxon>
        <taxon>Magnoliopsida</taxon>
        <taxon>Liliopsida</taxon>
        <taxon>Poales</taxon>
        <taxon>Poaceae</taxon>
        <taxon>BOP clade</taxon>
        <taxon>Pooideae</taxon>
        <taxon>Triticodae</taxon>
        <taxon>Triticeae</taxon>
        <taxon>Triticinae</taxon>
        <taxon>Triticum</taxon>
    </lineage>
</organism>
<reference evidence="2" key="1">
    <citation type="journal article" date="2013" name="Nature">
        <title>Draft genome of the wheat A-genome progenitor Triticum urartu.</title>
        <authorList>
            <person name="Ling H.Q."/>
            <person name="Zhao S."/>
            <person name="Liu D."/>
            <person name="Wang J."/>
            <person name="Sun H."/>
            <person name="Zhang C."/>
            <person name="Fan H."/>
            <person name="Li D."/>
            <person name="Dong L."/>
            <person name="Tao Y."/>
            <person name="Gao C."/>
            <person name="Wu H."/>
            <person name="Li Y."/>
            <person name="Cui Y."/>
            <person name="Guo X."/>
            <person name="Zheng S."/>
            <person name="Wang B."/>
            <person name="Yu K."/>
            <person name="Liang Q."/>
            <person name="Yang W."/>
            <person name="Lou X."/>
            <person name="Chen J."/>
            <person name="Feng M."/>
            <person name="Jian J."/>
            <person name="Zhang X."/>
            <person name="Luo G."/>
            <person name="Jiang Y."/>
            <person name="Liu J."/>
            <person name="Wang Z."/>
            <person name="Sha Y."/>
            <person name="Zhang B."/>
            <person name="Wu H."/>
            <person name="Tang D."/>
            <person name="Shen Q."/>
            <person name="Xue P."/>
            <person name="Zou S."/>
            <person name="Wang X."/>
            <person name="Liu X."/>
            <person name="Wang F."/>
            <person name="Yang Y."/>
            <person name="An X."/>
            <person name="Dong Z."/>
            <person name="Zhang K."/>
            <person name="Zhang X."/>
            <person name="Luo M.C."/>
            <person name="Dvorak J."/>
            <person name="Tong Y."/>
            <person name="Wang J."/>
            <person name="Yang H."/>
            <person name="Li Z."/>
            <person name="Wang D."/>
            <person name="Zhang A."/>
            <person name="Wang J."/>
        </authorList>
    </citation>
    <scope>NUCLEOTIDE SEQUENCE</scope>
    <source>
        <strain evidence="2">cv. G1812</strain>
    </source>
</reference>
<keyword evidence="2" id="KW-1185">Reference proteome</keyword>
<name>A0A8R7TCP3_TRIUA</name>
<dbReference type="Proteomes" id="UP000015106">
    <property type="component" value="Chromosome 2"/>
</dbReference>
<dbReference type="EnsemblPlants" id="TuG1812G0200000832.01.T01">
    <property type="protein sequence ID" value="TuG1812G0200000832.01.T01.cds453826"/>
    <property type="gene ID" value="TuG1812G0200000832.01"/>
</dbReference>
<evidence type="ECO:0000313" key="1">
    <source>
        <dbReference type="EnsemblPlants" id="TuG1812G0200000832.01.T01.cds453826"/>
    </source>
</evidence>
<dbReference type="AlphaFoldDB" id="A0A8R7TCP3"/>
<accession>A0A8R7TCP3</accession>